<dbReference type="RefSeq" id="WP_148783150.1">
    <property type="nucleotide sequence ID" value="NZ_VNHU01000007.1"/>
</dbReference>
<dbReference type="AlphaFoldDB" id="A0A5S5BYM3"/>
<evidence type="ECO:0000313" key="1">
    <source>
        <dbReference type="EMBL" id="TYP72275.1"/>
    </source>
</evidence>
<organism evidence="1 2">
    <name type="scientific">Aquimarina intermedia</name>
    <dbReference type="NCBI Taxonomy" id="350814"/>
    <lineage>
        <taxon>Bacteria</taxon>
        <taxon>Pseudomonadati</taxon>
        <taxon>Bacteroidota</taxon>
        <taxon>Flavobacteriia</taxon>
        <taxon>Flavobacteriales</taxon>
        <taxon>Flavobacteriaceae</taxon>
        <taxon>Aquimarina</taxon>
    </lineage>
</organism>
<accession>A0A5S5BYM3</accession>
<name>A0A5S5BYM3_9FLAO</name>
<keyword evidence="2" id="KW-1185">Reference proteome</keyword>
<dbReference type="Pfam" id="PF21857">
    <property type="entry name" value="DUF6913"/>
    <property type="match status" value="1"/>
</dbReference>
<dbReference type="EMBL" id="VNHU01000007">
    <property type="protein sequence ID" value="TYP72275.1"/>
    <property type="molecule type" value="Genomic_DNA"/>
</dbReference>
<evidence type="ECO:0000313" key="2">
    <source>
        <dbReference type="Proteomes" id="UP000324376"/>
    </source>
</evidence>
<dbReference type="Proteomes" id="UP000324376">
    <property type="component" value="Unassembled WGS sequence"/>
</dbReference>
<proteinExistence type="predicted"/>
<comment type="caution">
    <text evidence="1">The sequence shown here is derived from an EMBL/GenBank/DDBJ whole genome shotgun (WGS) entry which is preliminary data.</text>
</comment>
<protein>
    <submittedName>
        <fullName evidence="1">Uncharacterized protein</fullName>
    </submittedName>
</protein>
<gene>
    <name evidence="1" type="ORF">BD809_107160</name>
</gene>
<dbReference type="InterPro" id="IPR054207">
    <property type="entry name" value="DUF6913"/>
</dbReference>
<dbReference type="OrthoDB" id="1430532at2"/>
<sequence>MILKGLKRNALKRIIEVQLANRNVQQVARIKSIAILIESESFDLVSHFKNFSKEIGVNSENFYILEYQENNKESGSLHSKVWYTDKAFTYKGALVDQDLNKIIDHSYDLLINFYQTDLLELNYIASLSKAKFKVGFPEVDARINDLSIATSMKEVDVFIEELKKYLKILKLI</sequence>
<reference evidence="1 2" key="1">
    <citation type="submission" date="2019-07" db="EMBL/GenBank/DDBJ databases">
        <title>Genomic Encyclopedia of Archaeal and Bacterial Type Strains, Phase II (KMG-II): from individual species to whole genera.</title>
        <authorList>
            <person name="Goeker M."/>
        </authorList>
    </citation>
    <scope>NUCLEOTIDE SEQUENCE [LARGE SCALE GENOMIC DNA]</scope>
    <source>
        <strain evidence="1 2">DSM 17527</strain>
    </source>
</reference>